<dbReference type="AlphaFoldDB" id="A0A5B2TJC8"/>
<dbReference type="PANTHER" id="PTHR46193:SF10">
    <property type="entry name" value="6-PHOSPHOGLUCONATE PHOSPHATASE"/>
    <property type="match status" value="1"/>
</dbReference>
<comment type="similarity">
    <text evidence="2">Belongs to the HAD-like hydrolase superfamily. CbbY/CbbZ/Gph/YieH family.</text>
</comment>
<keyword evidence="6" id="KW-1185">Reference proteome</keyword>
<dbReference type="Gene3D" id="3.40.50.1000">
    <property type="entry name" value="HAD superfamily/HAD-like"/>
    <property type="match status" value="1"/>
</dbReference>
<comment type="caution">
    <text evidence="5">The sequence shown here is derived from an EMBL/GenBank/DDBJ whole genome shotgun (WGS) entry which is preliminary data.</text>
</comment>
<dbReference type="InterPro" id="IPR051600">
    <property type="entry name" value="Beta-PGM-like"/>
</dbReference>
<evidence type="ECO:0000256" key="3">
    <source>
        <dbReference type="ARBA" id="ARBA00022723"/>
    </source>
</evidence>
<dbReference type="InterPro" id="IPR006439">
    <property type="entry name" value="HAD-SF_hydro_IA"/>
</dbReference>
<accession>A0A5B2TJC8</accession>
<dbReference type="NCBIfam" id="TIGR01509">
    <property type="entry name" value="HAD-SF-IA-v3"/>
    <property type="match status" value="1"/>
</dbReference>
<dbReference type="GO" id="GO:0046872">
    <property type="term" value="F:metal ion binding"/>
    <property type="evidence" value="ECO:0007669"/>
    <property type="project" value="UniProtKB-KW"/>
</dbReference>
<keyword evidence="4" id="KW-0460">Magnesium</keyword>
<protein>
    <submittedName>
        <fullName evidence="5">HAD family phosphatase</fullName>
    </submittedName>
</protein>
<dbReference type="SFLD" id="SFLDG01129">
    <property type="entry name" value="C1.5:_HAD__Beta-PGM__Phosphata"/>
    <property type="match status" value="1"/>
</dbReference>
<comment type="cofactor">
    <cofactor evidence="1">
        <name>Mg(2+)</name>
        <dbReference type="ChEBI" id="CHEBI:18420"/>
    </cofactor>
</comment>
<dbReference type="Gene3D" id="1.10.150.240">
    <property type="entry name" value="Putative phosphatase, domain 2"/>
    <property type="match status" value="1"/>
</dbReference>
<reference evidence="5 6" key="1">
    <citation type="journal article" date="2015" name="Int. J. Syst. Evol. Microbiol.">
        <title>Roseomonas oryzae sp. nov., isolated from paddy rhizosphere soil.</title>
        <authorList>
            <person name="Ramaprasad E.V."/>
            <person name="Sasikala Ch."/>
            <person name="Ramana Ch.V."/>
        </authorList>
    </citation>
    <scope>NUCLEOTIDE SEQUENCE [LARGE SCALE GENOMIC DNA]</scope>
    <source>
        <strain evidence="5 6">KCTC 42542</strain>
    </source>
</reference>
<proteinExistence type="inferred from homology"/>
<dbReference type="OrthoDB" id="9797743at2"/>
<sequence>MTPPDPRFPGPRFPELRPLEPRPAAVLFDCDGVLADSEALAAAVVSEDLSARGWPITPAEARHIFLGRAVPDMMPVIEAQWGRLPDSWPAEMSRRLAERMATDVIAVEGALEALARVAAAFPVACASNSSRMELEAKLKRLGIGERFGGRVLSFEDVDRPKPYPDIYEAAAMACGAAPRDCVVIEDSLPGIRAGIAAGCRVLAYAGEMQPALLAAQGAQPFRSMTDLPALLGLAA</sequence>
<dbReference type="InterPro" id="IPR023214">
    <property type="entry name" value="HAD_sf"/>
</dbReference>
<evidence type="ECO:0000313" key="5">
    <source>
        <dbReference type="EMBL" id="KAA2213890.1"/>
    </source>
</evidence>
<dbReference type="PANTHER" id="PTHR46193">
    <property type="entry name" value="6-PHOSPHOGLUCONATE PHOSPHATASE"/>
    <property type="match status" value="1"/>
</dbReference>
<name>A0A5B2TJC8_9PROT</name>
<dbReference type="RefSeq" id="WP_149811546.1">
    <property type="nucleotide sequence ID" value="NZ_VUKA01000002.1"/>
</dbReference>
<evidence type="ECO:0000256" key="2">
    <source>
        <dbReference type="ARBA" id="ARBA00006171"/>
    </source>
</evidence>
<evidence type="ECO:0000313" key="6">
    <source>
        <dbReference type="Proteomes" id="UP000322110"/>
    </source>
</evidence>
<dbReference type="EMBL" id="VUKA01000002">
    <property type="protein sequence ID" value="KAA2213890.1"/>
    <property type="molecule type" value="Genomic_DNA"/>
</dbReference>
<keyword evidence="3" id="KW-0479">Metal-binding</keyword>
<dbReference type="Pfam" id="PF00702">
    <property type="entry name" value="Hydrolase"/>
    <property type="match status" value="1"/>
</dbReference>
<evidence type="ECO:0000256" key="1">
    <source>
        <dbReference type="ARBA" id="ARBA00001946"/>
    </source>
</evidence>
<evidence type="ECO:0000256" key="4">
    <source>
        <dbReference type="ARBA" id="ARBA00022842"/>
    </source>
</evidence>
<dbReference type="GO" id="GO:0003824">
    <property type="term" value="F:catalytic activity"/>
    <property type="evidence" value="ECO:0007669"/>
    <property type="project" value="UniProtKB-ARBA"/>
</dbReference>
<dbReference type="Proteomes" id="UP000322110">
    <property type="component" value="Unassembled WGS sequence"/>
</dbReference>
<gene>
    <name evidence="5" type="ORF">F0Q34_07515</name>
</gene>
<dbReference type="SUPFAM" id="SSF56784">
    <property type="entry name" value="HAD-like"/>
    <property type="match status" value="1"/>
</dbReference>
<dbReference type="SFLD" id="SFLDS00003">
    <property type="entry name" value="Haloacid_Dehalogenase"/>
    <property type="match status" value="1"/>
</dbReference>
<organism evidence="5 6">
    <name type="scientific">Teichococcus oryzae</name>
    <dbReference type="NCBI Taxonomy" id="1608942"/>
    <lineage>
        <taxon>Bacteria</taxon>
        <taxon>Pseudomonadati</taxon>
        <taxon>Pseudomonadota</taxon>
        <taxon>Alphaproteobacteria</taxon>
        <taxon>Acetobacterales</taxon>
        <taxon>Roseomonadaceae</taxon>
        <taxon>Roseomonas</taxon>
    </lineage>
</organism>
<dbReference type="InterPro" id="IPR023198">
    <property type="entry name" value="PGP-like_dom2"/>
</dbReference>
<dbReference type="InterPro" id="IPR036412">
    <property type="entry name" value="HAD-like_sf"/>
</dbReference>